<feature type="signal peptide" evidence="3">
    <location>
        <begin position="1"/>
        <end position="21"/>
    </location>
</feature>
<dbReference type="EMBL" id="JADEXQ010000138">
    <property type="protein sequence ID" value="MBE9032956.1"/>
    <property type="molecule type" value="Genomic_DNA"/>
</dbReference>
<dbReference type="Proteomes" id="UP000625316">
    <property type="component" value="Unassembled WGS sequence"/>
</dbReference>
<evidence type="ECO:0000313" key="4">
    <source>
        <dbReference type="EMBL" id="MBE9032956.1"/>
    </source>
</evidence>
<protein>
    <submittedName>
        <fullName evidence="4">Uncharacterized protein</fullName>
    </submittedName>
</protein>
<name>A0A928Z4T3_9CYAN</name>
<keyword evidence="2" id="KW-0812">Transmembrane</keyword>
<reference evidence="4" key="1">
    <citation type="submission" date="2020-10" db="EMBL/GenBank/DDBJ databases">
        <authorList>
            <person name="Castelo-Branco R."/>
            <person name="Eusebio N."/>
            <person name="Adriana R."/>
            <person name="Vieira A."/>
            <person name="Brugerolle De Fraissinette N."/>
            <person name="Rezende De Castro R."/>
            <person name="Schneider M.P."/>
            <person name="Vasconcelos V."/>
            <person name="Leao P.N."/>
        </authorList>
    </citation>
    <scope>NUCLEOTIDE SEQUENCE</scope>
    <source>
        <strain evidence="4">LEGE 11480</strain>
    </source>
</reference>
<dbReference type="RefSeq" id="WP_264327769.1">
    <property type="nucleotide sequence ID" value="NZ_JADEXQ010000138.1"/>
</dbReference>
<gene>
    <name evidence="4" type="ORF">IQ266_24780</name>
</gene>
<feature type="transmembrane region" description="Helical" evidence="2">
    <location>
        <begin position="385"/>
        <end position="408"/>
    </location>
</feature>
<keyword evidence="5" id="KW-1185">Reference proteome</keyword>
<proteinExistence type="predicted"/>
<evidence type="ECO:0000313" key="5">
    <source>
        <dbReference type="Proteomes" id="UP000625316"/>
    </source>
</evidence>
<sequence>MKLYLLPLLLTLTLLPTAAFGQEAPPIPSSAETPAPRRLNSPSGGLTPMDGTKQVQLQLVNCNNFVDCGLAKLLLPQATFIQSRQLQFANQGQIPIPLLNTTVVAEGKLTGYQISPEAININSTQTFAANQISSLPLNIDRTKLPPDQYSGTVHLVLDKQPKEWLTLPINVSVRSGPLLPLVVLIWGILLGRLLKYMQERGEPQAKVLQELNELEYELRSLDPADQSILIKAVAQARRAGYREQFDVAEAKIKMIRDRLDVLTNLRTLENQLEKRVEPIPDETVNAAIDTVQSTRNALVKGENKQVGAGIEQVEQLLNTAAVGRGTAPSQTQNLLKGVTESFETLTDQSNTIITADQQSFLNWFQRSLMIASGVSDRAKAEATFWVVRPLLALVLLAGLSAVGLGSLYVDKGSTFGARPFSDYLGLILWGLSADVASRSLSSLSGKKAE</sequence>
<keyword evidence="2" id="KW-0472">Membrane</keyword>
<comment type="caution">
    <text evidence="4">The sequence shown here is derived from an EMBL/GenBank/DDBJ whole genome shotgun (WGS) entry which is preliminary data.</text>
</comment>
<feature type="region of interest" description="Disordered" evidence="1">
    <location>
        <begin position="25"/>
        <end position="50"/>
    </location>
</feature>
<feature type="chain" id="PRO_5037165556" evidence="3">
    <location>
        <begin position="22"/>
        <end position="449"/>
    </location>
</feature>
<evidence type="ECO:0000256" key="2">
    <source>
        <dbReference type="SAM" id="Phobius"/>
    </source>
</evidence>
<evidence type="ECO:0000256" key="3">
    <source>
        <dbReference type="SAM" id="SignalP"/>
    </source>
</evidence>
<accession>A0A928Z4T3</accession>
<organism evidence="4 5">
    <name type="scientific">Romeriopsis navalis LEGE 11480</name>
    <dbReference type="NCBI Taxonomy" id="2777977"/>
    <lineage>
        <taxon>Bacteria</taxon>
        <taxon>Bacillati</taxon>
        <taxon>Cyanobacteriota</taxon>
        <taxon>Cyanophyceae</taxon>
        <taxon>Leptolyngbyales</taxon>
        <taxon>Leptolyngbyaceae</taxon>
        <taxon>Romeriopsis</taxon>
        <taxon>Romeriopsis navalis</taxon>
    </lineage>
</organism>
<evidence type="ECO:0000256" key="1">
    <source>
        <dbReference type="SAM" id="MobiDB-lite"/>
    </source>
</evidence>
<keyword evidence="2" id="KW-1133">Transmembrane helix</keyword>
<keyword evidence="3" id="KW-0732">Signal</keyword>
<dbReference type="AlphaFoldDB" id="A0A928Z4T3"/>